<proteinExistence type="predicted"/>
<feature type="chain" id="PRO_5007800711" evidence="1">
    <location>
        <begin position="23"/>
        <end position="237"/>
    </location>
</feature>
<comment type="caution">
    <text evidence="2">The sequence shown here is derived from an EMBL/GenBank/DDBJ whole genome shotgun (WGS) entry which is preliminary data.</text>
</comment>
<protein>
    <submittedName>
        <fullName evidence="2">Uncharacterized protein</fullName>
    </submittedName>
</protein>
<keyword evidence="1" id="KW-0732">Signal</keyword>
<dbReference type="Proteomes" id="UP000070168">
    <property type="component" value="Unassembled WGS sequence"/>
</dbReference>
<evidence type="ECO:0000313" key="2">
    <source>
        <dbReference type="EMBL" id="KXG50252.1"/>
    </source>
</evidence>
<dbReference type="EMBL" id="LHQR01000048">
    <property type="protein sequence ID" value="KXG50252.1"/>
    <property type="molecule type" value="Genomic_DNA"/>
</dbReference>
<organism evidence="2 3">
    <name type="scientific">Penicillium patulum</name>
    <name type="common">Penicillium griseofulvum</name>
    <dbReference type="NCBI Taxonomy" id="5078"/>
    <lineage>
        <taxon>Eukaryota</taxon>
        <taxon>Fungi</taxon>
        <taxon>Dikarya</taxon>
        <taxon>Ascomycota</taxon>
        <taxon>Pezizomycotina</taxon>
        <taxon>Eurotiomycetes</taxon>
        <taxon>Eurotiomycetidae</taxon>
        <taxon>Eurotiales</taxon>
        <taxon>Aspergillaceae</taxon>
        <taxon>Penicillium</taxon>
    </lineage>
</organism>
<name>A0A135LMR4_PENPA</name>
<dbReference type="RefSeq" id="XP_040648788.1">
    <property type="nucleotide sequence ID" value="XM_040793933.1"/>
</dbReference>
<evidence type="ECO:0000256" key="1">
    <source>
        <dbReference type="SAM" id="SignalP"/>
    </source>
</evidence>
<reference evidence="2 3" key="1">
    <citation type="journal article" date="2016" name="BMC Genomics">
        <title>Genome sequencing and secondary metabolism of the postharvest pathogen Penicillium griseofulvum.</title>
        <authorList>
            <person name="Banani H."/>
            <person name="Marcet-Houben M."/>
            <person name="Ballester A.R."/>
            <person name="Abbruscato P."/>
            <person name="Gonzalez-Candelas L."/>
            <person name="Gabaldon T."/>
            <person name="Spadaro D."/>
        </authorList>
    </citation>
    <scope>NUCLEOTIDE SEQUENCE [LARGE SCALE GENOMIC DNA]</scope>
    <source>
        <strain evidence="2 3">PG3</strain>
    </source>
</reference>
<gene>
    <name evidence="2" type="ORF">PGRI_062190</name>
</gene>
<dbReference type="AlphaFoldDB" id="A0A135LMR4"/>
<dbReference type="GeneID" id="63709233"/>
<evidence type="ECO:0000313" key="3">
    <source>
        <dbReference type="Proteomes" id="UP000070168"/>
    </source>
</evidence>
<keyword evidence="3" id="KW-1185">Reference proteome</keyword>
<accession>A0A135LMR4</accession>
<sequence length="237" mass="27407">MPQLALYLNLVLACFLIHPVNSAPPTLAPPLPGLHNLFTPFHDTPVAPIQPQKDELDLYYGKCYRIENNKKQKLGYQQGAYYRYDADDNRRPFRVCRSTRGACKREQDDQNVRKNDRFYLWDGHGSAWSKGPTWIGFTGVFLYPNIYRDVENYIAPFKAHQSCDRDDSSQGGDLNEQKKNKCSLCVNLKNSYNNYNGLATYPTGYIYQTANPSDCVYWVFKEVDCPDDDWVEDDEEL</sequence>
<dbReference type="OrthoDB" id="4238447at2759"/>
<feature type="signal peptide" evidence="1">
    <location>
        <begin position="1"/>
        <end position="22"/>
    </location>
</feature>
<dbReference type="OMA" id="WDFRGNH"/>